<dbReference type="PANTHER" id="PTHR12526">
    <property type="entry name" value="GLYCOSYLTRANSFERASE"/>
    <property type="match status" value="1"/>
</dbReference>
<dbReference type="SUPFAM" id="SSF53756">
    <property type="entry name" value="UDP-Glycosyltransferase/glycogen phosphorylase"/>
    <property type="match status" value="1"/>
</dbReference>
<dbReference type="RefSeq" id="WP_221248617.1">
    <property type="nucleotide sequence ID" value="NZ_AP024355.1"/>
</dbReference>
<reference evidence="3 4" key="1">
    <citation type="journal article" date="2016" name="C (Basel)">
        <title>Selective Growth of and Electricity Production by Marine Exoelectrogenic Bacteria in Self-Aggregated Hydrogel of Microbially Reduced Graphene Oxide.</title>
        <authorList>
            <person name="Yoshida N."/>
            <person name="Goto Y."/>
            <person name="Miyata Y."/>
        </authorList>
    </citation>
    <scope>NUCLEOTIDE SEQUENCE [LARGE SCALE GENOMIC DNA]</scope>
    <source>
        <strain evidence="3 4">NIT-T3</strain>
    </source>
</reference>
<dbReference type="PANTHER" id="PTHR12526:SF641">
    <property type="entry name" value="LIPOPOLYSACCHARIDE CORE BIOSYNTHESIS PROTEIN RFAG"/>
    <property type="match status" value="1"/>
</dbReference>
<evidence type="ECO:0000313" key="4">
    <source>
        <dbReference type="Proteomes" id="UP001319827"/>
    </source>
</evidence>
<evidence type="ECO:0000259" key="1">
    <source>
        <dbReference type="Pfam" id="PF00534"/>
    </source>
</evidence>
<dbReference type="Proteomes" id="UP001319827">
    <property type="component" value="Chromosome"/>
</dbReference>
<feature type="domain" description="Glycosyltransferase subfamily 4-like N-terminal" evidence="2">
    <location>
        <begin position="13"/>
        <end position="173"/>
    </location>
</feature>
<dbReference type="Gene3D" id="3.40.50.2000">
    <property type="entry name" value="Glycogen Phosphorylase B"/>
    <property type="match status" value="2"/>
</dbReference>
<keyword evidence="4" id="KW-1185">Reference proteome</keyword>
<sequence length="377" mass="41820">MKFAFCLFKYFPFGGLQRDFRRIAEECLRRGHQVAVFTMAWDGEPPPGLEVNLLPSGKFSNHGRCREFARRARTAIAGGGFDAVVGFNKMPGLDVYFAADPCFEAKVRQKHGPLYRLGGRYRCYAEFERAVFAPAAATEILLISEVEKPHFIAQYGTPEERFHFLPPGIDRDRIAKPEDAATRLEVRRELGMAEEELLVLMVGSGFKTKGLDRALRALAALPDKLRQRSRLVVIGQGKAGPFLKLARKLGVEQRLSLLGGRGDVPRFLAAADLLLHPSYYENTGTVLVEALAAGLPVLATEICGYAHYVRQSRAGLLVPSPFRQEELDRMLSLMLNSAERETWRSNALAFAAQADIFSLPQRAADIIEAKALKGRGA</sequence>
<reference evidence="3 4" key="2">
    <citation type="journal article" date="2021" name="Int. J. Syst. Evol. Microbiol.">
        <title>Isolation and Polyphasic Characterization of Desulfuromonas versatilis sp. Nov., an Electrogenic Bacteria Capable of Versatile Metabolism Isolated from a Graphene Oxide-Reducing Enrichment Culture.</title>
        <authorList>
            <person name="Xie L."/>
            <person name="Yoshida N."/>
            <person name="Ishii S."/>
            <person name="Meng L."/>
        </authorList>
    </citation>
    <scope>NUCLEOTIDE SEQUENCE [LARGE SCALE GENOMIC DNA]</scope>
    <source>
        <strain evidence="3 4">NIT-T3</strain>
    </source>
</reference>
<accession>A0ABN6DZ14</accession>
<dbReference type="EMBL" id="AP024355">
    <property type="protein sequence ID" value="BCR05196.1"/>
    <property type="molecule type" value="Genomic_DNA"/>
</dbReference>
<dbReference type="Pfam" id="PF00534">
    <property type="entry name" value="Glycos_transf_1"/>
    <property type="match status" value="1"/>
</dbReference>
<organism evidence="3 4">
    <name type="scientific">Desulfuromonas versatilis</name>
    <dbReference type="NCBI Taxonomy" id="2802975"/>
    <lineage>
        <taxon>Bacteria</taxon>
        <taxon>Pseudomonadati</taxon>
        <taxon>Thermodesulfobacteriota</taxon>
        <taxon>Desulfuromonadia</taxon>
        <taxon>Desulfuromonadales</taxon>
        <taxon>Desulfuromonadaceae</taxon>
        <taxon>Desulfuromonas</taxon>
    </lineage>
</organism>
<proteinExistence type="predicted"/>
<gene>
    <name evidence="3" type="primary">waaG</name>
    <name evidence="3" type="ORF">DESUT3_22650</name>
</gene>
<evidence type="ECO:0000313" key="3">
    <source>
        <dbReference type="EMBL" id="BCR05196.1"/>
    </source>
</evidence>
<name>A0ABN6DZ14_9BACT</name>
<dbReference type="InterPro" id="IPR028098">
    <property type="entry name" value="Glyco_trans_4-like_N"/>
</dbReference>
<dbReference type="InterPro" id="IPR001296">
    <property type="entry name" value="Glyco_trans_1"/>
</dbReference>
<evidence type="ECO:0000259" key="2">
    <source>
        <dbReference type="Pfam" id="PF13439"/>
    </source>
</evidence>
<protein>
    <submittedName>
        <fullName evidence="3">UDP-glucose--(Heptosyl) LPS alpha 1,3-glucosyltransferase WaaG</fullName>
    </submittedName>
</protein>
<dbReference type="Pfam" id="PF13439">
    <property type="entry name" value="Glyco_transf_4"/>
    <property type="match status" value="1"/>
</dbReference>
<dbReference type="CDD" id="cd03801">
    <property type="entry name" value="GT4_PimA-like"/>
    <property type="match status" value="1"/>
</dbReference>
<feature type="domain" description="Glycosyl transferase family 1" evidence="1">
    <location>
        <begin position="185"/>
        <end position="347"/>
    </location>
</feature>